<dbReference type="Proteomes" id="UP000558488">
    <property type="component" value="Unassembled WGS sequence"/>
</dbReference>
<proteinExistence type="predicted"/>
<name>A0A7J7XVS9_PIPKU</name>
<feature type="signal peptide" evidence="1">
    <location>
        <begin position="1"/>
        <end position="31"/>
    </location>
</feature>
<protein>
    <submittedName>
        <fullName evidence="2">Uncharacterized protein</fullName>
    </submittedName>
</protein>
<reference evidence="2 3" key="1">
    <citation type="journal article" date="2020" name="Nature">
        <title>Six reference-quality genomes reveal evolution of bat adaptations.</title>
        <authorList>
            <person name="Jebb D."/>
            <person name="Huang Z."/>
            <person name="Pippel M."/>
            <person name="Hughes G.M."/>
            <person name="Lavrichenko K."/>
            <person name="Devanna P."/>
            <person name="Winkler S."/>
            <person name="Jermiin L.S."/>
            <person name="Skirmuntt E.C."/>
            <person name="Katzourakis A."/>
            <person name="Burkitt-Gray L."/>
            <person name="Ray D.A."/>
            <person name="Sullivan K.A.M."/>
            <person name="Roscito J.G."/>
            <person name="Kirilenko B.M."/>
            <person name="Davalos L.M."/>
            <person name="Corthals A.P."/>
            <person name="Power M.L."/>
            <person name="Jones G."/>
            <person name="Ransome R.D."/>
            <person name="Dechmann D.K.N."/>
            <person name="Locatelli A.G."/>
            <person name="Puechmaille S.J."/>
            <person name="Fedrigo O."/>
            <person name="Jarvis E.D."/>
            <person name="Hiller M."/>
            <person name="Vernes S.C."/>
            <person name="Myers E.W."/>
            <person name="Teeling E.C."/>
        </authorList>
    </citation>
    <scope>NUCLEOTIDE SEQUENCE [LARGE SCALE GENOMIC DNA]</scope>
    <source>
        <strain evidence="2">MPipKuh1</strain>
        <tissue evidence="2">Flight muscle</tissue>
    </source>
</reference>
<organism evidence="2 3">
    <name type="scientific">Pipistrellus kuhlii</name>
    <name type="common">Kuhl's pipistrelle</name>
    <dbReference type="NCBI Taxonomy" id="59472"/>
    <lineage>
        <taxon>Eukaryota</taxon>
        <taxon>Metazoa</taxon>
        <taxon>Chordata</taxon>
        <taxon>Craniata</taxon>
        <taxon>Vertebrata</taxon>
        <taxon>Euteleostomi</taxon>
        <taxon>Mammalia</taxon>
        <taxon>Eutheria</taxon>
        <taxon>Laurasiatheria</taxon>
        <taxon>Chiroptera</taxon>
        <taxon>Yangochiroptera</taxon>
        <taxon>Vespertilionidae</taxon>
        <taxon>Pipistrellus</taxon>
    </lineage>
</organism>
<dbReference type="EMBL" id="JACAGB010000007">
    <property type="protein sequence ID" value="KAF6353450.1"/>
    <property type="molecule type" value="Genomic_DNA"/>
</dbReference>
<feature type="chain" id="PRO_5029803351" evidence="1">
    <location>
        <begin position="32"/>
        <end position="123"/>
    </location>
</feature>
<accession>A0A7J7XVS9</accession>
<evidence type="ECO:0000313" key="3">
    <source>
        <dbReference type="Proteomes" id="UP000558488"/>
    </source>
</evidence>
<gene>
    <name evidence="2" type="ORF">mPipKuh1_010416</name>
</gene>
<dbReference type="AlphaFoldDB" id="A0A7J7XVS9"/>
<keyword evidence="3" id="KW-1185">Reference proteome</keyword>
<comment type="caution">
    <text evidence="2">The sequence shown here is derived from an EMBL/GenBank/DDBJ whole genome shotgun (WGS) entry which is preliminary data.</text>
</comment>
<evidence type="ECO:0000256" key="1">
    <source>
        <dbReference type="SAM" id="SignalP"/>
    </source>
</evidence>
<evidence type="ECO:0000313" key="2">
    <source>
        <dbReference type="EMBL" id="KAF6353450.1"/>
    </source>
</evidence>
<sequence>MMLRSIANTFLPVFFFLFSFFFFLHLSKVEGKDESMNRGLLMTPAFFWSQGNKEIIRKCRSFKKRNSIALQSKPLLESTDYFDSSPSVPTEICVGFPEQFVSTAHSFLSGSDAGKQAKPCLWE</sequence>
<keyword evidence="1" id="KW-0732">Signal</keyword>